<dbReference type="AlphaFoldDB" id="M3F465"/>
<gene>
    <name evidence="1" type="ORF">SBD_2263</name>
</gene>
<proteinExistence type="predicted"/>
<organism evidence="1 2">
    <name type="scientific">Streptomyces bottropensis ATCC 25435</name>
    <dbReference type="NCBI Taxonomy" id="1054862"/>
    <lineage>
        <taxon>Bacteria</taxon>
        <taxon>Bacillati</taxon>
        <taxon>Actinomycetota</taxon>
        <taxon>Actinomycetes</taxon>
        <taxon>Kitasatosporales</taxon>
        <taxon>Streptomycetaceae</taxon>
        <taxon>Streptomyces</taxon>
    </lineage>
</organism>
<reference evidence="2" key="1">
    <citation type="journal article" date="2013" name="Genome Announc.">
        <title>Draft Genome Sequence of Streptomyces bottropensis ATCC 25435, a Bottromycin-Producing Actinomycete.</title>
        <authorList>
            <person name="Zhang H."/>
            <person name="Zhou W."/>
            <person name="Zhuang Y."/>
            <person name="Liang X."/>
            <person name="Liu T."/>
        </authorList>
    </citation>
    <scope>NUCLEOTIDE SEQUENCE [LARGE SCALE GENOMIC DNA]</scope>
    <source>
        <strain evidence="2">ATCC 25435</strain>
    </source>
</reference>
<protein>
    <submittedName>
        <fullName evidence="1">Uncharacterized protein</fullName>
    </submittedName>
</protein>
<name>M3F465_9ACTN</name>
<accession>M3F465</accession>
<dbReference type="GeneID" id="96268768"/>
<sequence length="167" mass="17993">MEQTIAAARGGAEPQQEFEDAMLCTGRCITKADLRDRENPGEYYDHSDSEITACAHCDETVCFLCRDRNHAMHTPCTSPSAIADDVLAWADTGDIDHGPDPRGYLNGLVVRLARVTGEGHATINSRINRAIGVASRVGAEESVIRRAAAVARDWLAAEEKGAPSSRA</sequence>
<dbReference type="Proteomes" id="UP000030760">
    <property type="component" value="Unassembled WGS sequence"/>
</dbReference>
<dbReference type="RefSeq" id="WP_005477421.1">
    <property type="nucleotide sequence ID" value="NZ_KB405064.1"/>
</dbReference>
<evidence type="ECO:0000313" key="1">
    <source>
        <dbReference type="EMBL" id="EMF56353.1"/>
    </source>
</evidence>
<evidence type="ECO:0000313" key="2">
    <source>
        <dbReference type="Proteomes" id="UP000030760"/>
    </source>
</evidence>
<dbReference type="EMBL" id="KB405064">
    <property type="protein sequence ID" value="EMF56353.1"/>
    <property type="molecule type" value="Genomic_DNA"/>
</dbReference>